<evidence type="ECO:0000256" key="4">
    <source>
        <dbReference type="ARBA" id="ARBA00023274"/>
    </source>
</evidence>
<feature type="domain" description="Large ribosomal subunit protein bL25 beta" evidence="7">
    <location>
        <begin position="97"/>
        <end position="179"/>
    </location>
</feature>
<dbReference type="Pfam" id="PF14693">
    <property type="entry name" value="Ribosomal_TL5_C"/>
    <property type="match status" value="1"/>
</dbReference>
<dbReference type="CDD" id="cd00495">
    <property type="entry name" value="Ribosomal_L25_TL5_CTC"/>
    <property type="match status" value="1"/>
</dbReference>
<dbReference type="PANTHER" id="PTHR33284">
    <property type="entry name" value="RIBOSOMAL PROTEIN L25/GLN-TRNA SYNTHETASE, ANTI-CODON-BINDING DOMAIN-CONTAINING PROTEIN"/>
    <property type="match status" value="1"/>
</dbReference>
<dbReference type="GO" id="GO:0008097">
    <property type="term" value="F:5S rRNA binding"/>
    <property type="evidence" value="ECO:0007669"/>
    <property type="project" value="InterPro"/>
</dbReference>
<dbReference type="GO" id="GO:0022625">
    <property type="term" value="C:cytosolic large ribosomal subunit"/>
    <property type="evidence" value="ECO:0007669"/>
    <property type="project" value="TreeGrafter"/>
</dbReference>
<dbReference type="GO" id="GO:0006412">
    <property type="term" value="P:translation"/>
    <property type="evidence" value="ECO:0007669"/>
    <property type="project" value="UniProtKB-UniRule"/>
</dbReference>
<dbReference type="SUPFAM" id="SSF50715">
    <property type="entry name" value="Ribosomal protein L25-like"/>
    <property type="match status" value="1"/>
</dbReference>
<comment type="function">
    <text evidence="5">This is one of the proteins that binds to the 5S RNA in the ribosome where it forms part of the central protuberance.</text>
</comment>
<dbReference type="InterPro" id="IPR020930">
    <property type="entry name" value="Ribosomal_uL5_bac-type"/>
</dbReference>
<dbReference type="AlphaFoldDB" id="A0A1M6THC8"/>
<dbReference type="InterPro" id="IPR020057">
    <property type="entry name" value="Ribosomal_bL25_b-dom"/>
</dbReference>
<dbReference type="Gene3D" id="2.170.120.20">
    <property type="entry name" value="Ribosomal protein L25, beta domain"/>
    <property type="match status" value="1"/>
</dbReference>
<keyword evidence="2 5" id="KW-0694">RNA-binding</keyword>
<gene>
    <name evidence="5" type="primary">rplY</name>
    <name evidence="5" type="synonym">ctc</name>
    <name evidence="8" type="ORF">SAMN02745883_02351</name>
</gene>
<organism evidence="8 9">
    <name type="scientific">Caminicella sporogenes DSM 14501</name>
    <dbReference type="NCBI Taxonomy" id="1121266"/>
    <lineage>
        <taxon>Bacteria</taxon>
        <taxon>Bacillati</taxon>
        <taxon>Bacillota</taxon>
        <taxon>Clostridia</taxon>
        <taxon>Peptostreptococcales</taxon>
        <taxon>Caminicellaceae</taxon>
        <taxon>Caminicella</taxon>
    </lineage>
</organism>
<comment type="subunit">
    <text evidence="5">Part of the 50S ribosomal subunit; part of the 5S rRNA/L5/L18/L25 subcomplex. Contacts the 5S rRNA. Binds to the 5S rRNA independently of L5 and L18.</text>
</comment>
<dbReference type="InterPro" id="IPR001021">
    <property type="entry name" value="Ribosomal_bL25_long"/>
</dbReference>
<keyword evidence="3 5" id="KW-0689">Ribosomal protein</keyword>
<dbReference type="RefSeq" id="WP_072968734.1">
    <property type="nucleotide sequence ID" value="NZ_FRAJ01000027.1"/>
</dbReference>
<evidence type="ECO:0000256" key="3">
    <source>
        <dbReference type="ARBA" id="ARBA00022980"/>
    </source>
</evidence>
<dbReference type="PANTHER" id="PTHR33284:SF1">
    <property type="entry name" value="RIBOSOMAL PROTEIN L25_GLN-TRNA SYNTHETASE, ANTI-CODON-BINDING DOMAIN-CONTAINING PROTEIN"/>
    <property type="match status" value="1"/>
</dbReference>
<keyword evidence="4 5" id="KW-0687">Ribonucleoprotein</keyword>
<dbReference type="GO" id="GO:0003735">
    <property type="term" value="F:structural constituent of ribosome"/>
    <property type="evidence" value="ECO:0007669"/>
    <property type="project" value="InterPro"/>
</dbReference>
<dbReference type="NCBIfam" id="TIGR00731">
    <property type="entry name" value="bL25_bact_ctc"/>
    <property type="match status" value="1"/>
</dbReference>
<name>A0A1M6THC8_9FIRM</name>
<proteinExistence type="inferred from homology"/>
<dbReference type="Pfam" id="PF01386">
    <property type="entry name" value="Ribosomal_L25p"/>
    <property type="match status" value="1"/>
</dbReference>
<dbReference type="InterPro" id="IPR020056">
    <property type="entry name" value="Rbsml_bL25/Gln-tRNA_synth_N"/>
</dbReference>
<evidence type="ECO:0000313" key="9">
    <source>
        <dbReference type="Proteomes" id="UP000184082"/>
    </source>
</evidence>
<keyword evidence="9" id="KW-1185">Reference proteome</keyword>
<evidence type="ECO:0000313" key="8">
    <source>
        <dbReference type="EMBL" id="SHK56395.1"/>
    </source>
</evidence>
<keyword evidence="1 5" id="KW-0699">rRNA-binding</keyword>
<dbReference type="Gene3D" id="2.40.240.10">
    <property type="entry name" value="Ribosomal Protein L25, Chain P"/>
    <property type="match status" value="1"/>
</dbReference>
<sequence length="186" mass="21252">MSEAILRAFERTEKPKKCRRQGYVPGIIYGEGFENGQKIKIQLSEARELIKENTKNLRLWVQIGKEKKYGVIKEIQKHPMTKEIQHIDIQAISQKDKVRLKLPVIFEGREKMEQKGQILQVLISEVEVIGKIEKIPESININVSNKELGDSVKVKDIQLDDEIKILEDVNEVLAIVTAAKPLDIAS</sequence>
<dbReference type="InterPro" id="IPR011035">
    <property type="entry name" value="Ribosomal_bL25/Gln-tRNA_synth"/>
</dbReference>
<evidence type="ECO:0000259" key="6">
    <source>
        <dbReference type="Pfam" id="PF01386"/>
    </source>
</evidence>
<feature type="domain" description="Large ribosomal subunit protein bL25 L25" evidence="6">
    <location>
        <begin position="5"/>
        <end position="88"/>
    </location>
</feature>
<dbReference type="STRING" id="1121266.SAMN02745883_02351"/>
<reference evidence="8 9" key="1">
    <citation type="submission" date="2016-11" db="EMBL/GenBank/DDBJ databases">
        <authorList>
            <person name="Jaros S."/>
            <person name="Januszkiewicz K."/>
            <person name="Wedrychowicz H."/>
        </authorList>
    </citation>
    <scope>NUCLEOTIDE SEQUENCE [LARGE SCALE GENOMIC DNA]</scope>
    <source>
        <strain evidence="8 9">DSM 14501</strain>
    </source>
</reference>
<dbReference type="InterPro" id="IPR037121">
    <property type="entry name" value="Ribosomal_bL25_C"/>
</dbReference>
<evidence type="ECO:0000256" key="5">
    <source>
        <dbReference type="HAMAP-Rule" id="MF_01334"/>
    </source>
</evidence>
<dbReference type="EMBL" id="FRAJ01000027">
    <property type="protein sequence ID" value="SHK56395.1"/>
    <property type="molecule type" value="Genomic_DNA"/>
</dbReference>
<evidence type="ECO:0000259" key="7">
    <source>
        <dbReference type="Pfam" id="PF14693"/>
    </source>
</evidence>
<accession>A0A1M6THC8</accession>
<protein>
    <recommendedName>
        <fullName evidence="5">Large ribosomal subunit protein bL25</fullName>
    </recommendedName>
    <alternativeName>
        <fullName evidence="5">General stress protein CTC</fullName>
    </alternativeName>
</protein>
<evidence type="ECO:0000256" key="2">
    <source>
        <dbReference type="ARBA" id="ARBA00022884"/>
    </source>
</evidence>
<dbReference type="Proteomes" id="UP000184082">
    <property type="component" value="Unassembled WGS sequence"/>
</dbReference>
<comment type="similarity">
    <text evidence="5">Belongs to the bacterial ribosomal protein bL25 family. CTC subfamily.</text>
</comment>
<dbReference type="HAMAP" id="MF_01334">
    <property type="entry name" value="Ribosomal_bL25_CTC"/>
    <property type="match status" value="1"/>
</dbReference>
<evidence type="ECO:0000256" key="1">
    <source>
        <dbReference type="ARBA" id="ARBA00022730"/>
    </source>
</evidence>
<dbReference type="InterPro" id="IPR029751">
    <property type="entry name" value="Ribosomal_L25_dom"/>
</dbReference>